<dbReference type="Pfam" id="PF01370">
    <property type="entry name" value="Epimerase"/>
    <property type="match status" value="1"/>
</dbReference>
<evidence type="ECO:0000313" key="4">
    <source>
        <dbReference type="Proteomes" id="UP001500016"/>
    </source>
</evidence>
<sequence>MRVFVTGASGWIGSAVVPDLIDAGHRVVGLARSEASAEALAAAGAEALRGSLDDLGVLREAAAGTDGVIHLAYKHELAFFDGDPLGAAEADRRAVEALGEALAGSGKPFVLASGTPVEPGRAATEKDGHGGGTGAVSGRPDRMATAEWALALASRGVRVSVVRLPRTVHGEGDPGFVAVLARTARERGVAGHVGDGTNRWPAVHRLDAARLFRLALEEAEAGTTLHAVGDEGVPLRAVAEVIGRHLGLPVVPVPPGEAGEHFGWLAPILSADQPASGALTRELTGWRPTRPGLLEDLDAGHYFRVPPA</sequence>
<keyword evidence="4" id="KW-1185">Reference proteome</keyword>
<protein>
    <submittedName>
        <fullName evidence="3">SDR family oxidoreductase</fullName>
    </submittedName>
</protein>
<dbReference type="CDD" id="cd05262">
    <property type="entry name" value="SDR_a7"/>
    <property type="match status" value="1"/>
</dbReference>
<dbReference type="EMBL" id="BAAAPE010000022">
    <property type="protein sequence ID" value="GAA2099799.1"/>
    <property type="molecule type" value="Genomic_DNA"/>
</dbReference>
<dbReference type="InterPro" id="IPR036291">
    <property type="entry name" value="NAD(P)-bd_dom_sf"/>
</dbReference>
<dbReference type="InterPro" id="IPR051783">
    <property type="entry name" value="NAD(P)-dependent_oxidoreduct"/>
</dbReference>
<proteinExistence type="predicted"/>
<evidence type="ECO:0000259" key="2">
    <source>
        <dbReference type="Pfam" id="PF01370"/>
    </source>
</evidence>
<gene>
    <name evidence="3" type="ORF">GCM10009801_71770</name>
</gene>
<name>A0ABN2WVM7_9ACTN</name>
<feature type="domain" description="NAD-dependent epimerase/dehydratase" evidence="2">
    <location>
        <begin position="3"/>
        <end position="223"/>
    </location>
</feature>
<reference evidence="3 4" key="1">
    <citation type="journal article" date="2019" name="Int. J. Syst. Evol. Microbiol.">
        <title>The Global Catalogue of Microorganisms (GCM) 10K type strain sequencing project: providing services to taxonomists for standard genome sequencing and annotation.</title>
        <authorList>
            <consortium name="The Broad Institute Genomics Platform"/>
            <consortium name="The Broad Institute Genome Sequencing Center for Infectious Disease"/>
            <person name="Wu L."/>
            <person name="Ma J."/>
        </authorList>
    </citation>
    <scope>NUCLEOTIDE SEQUENCE [LARGE SCALE GENOMIC DNA]</scope>
    <source>
        <strain evidence="3 4">JCM 15478</strain>
    </source>
</reference>
<comment type="caution">
    <text evidence="3">The sequence shown here is derived from an EMBL/GenBank/DDBJ whole genome shotgun (WGS) entry which is preliminary data.</text>
</comment>
<dbReference type="Proteomes" id="UP001500016">
    <property type="component" value="Unassembled WGS sequence"/>
</dbReference>
<dbReference type="InterPro" id="IPR001509">
    <property type="entry name" value="Epimerase_deHydtase"/>
</dbReference>
<evidence type="ECO:0000313" key="3">
    <source>
        <dbReference type="EMBL" id="GAA2099799.1"/>
    </source>
</evidence>
<dbReference type="SUPFAM" id="SSF51735">
    <property type="entry name" value="NAD(P)-binding Rossmann-fold domains"/>
    <property type="match status" value="1"/>
</dbReference>
<dbReference type="PANTHER" id="PTHR48079:SF6">
    <property type="entry name" value="NAD(P)-BINDING DOMAIN-CONTAINING PROTEIN-RELATED"/>
    <property type="match status" value="1"/>
</dbReference>
<dbReference type="PANTHER" id="PTHR48079">
    <property type="entry name" value="PROTEIN YEEZ"/>
    <property type="match status" value="1"/>
</dbReference>
<organism evidence="3 4">
    <name type="scientific">Streptomyces albiaxialis</name>
    <dbReference type="NCBI Taxonomy" id="329523"/>
    <lineage>
        <taxon>Bacteria</taxon>
        <taxon>Bacillati</taxon>
        <taxon>Actinomycetota</taxon>
        <taxon>Actinomycetes</taxon>
        <taxon>Kitasatosporales</taxon>
        <taxon>Streptomycetaceae</taxon>
        <taxon>Streptomyces</taxon>
    </lineage>
</organism>
<feature type="region of interest" description="Disordered" evidence="1">
    <location>
        <begin position="113"/>
        <end position="139"/>
    </location>
</feature>
<dbReference type="RefSeq" id="WP_344534295.1">
    <property type="nucleotide sequence ID" value="NZ_BAAAPE010000022.1"/>
</dbReference>
<accession>A0ABN2WVM7</accession>
<dbReference type="Gene3D" id="3.40.50.720">
    <property type="entry name" value="NAD(P)-binding Rossmann-like Domain"/>
    <property type="match status" value="1"/>
</dbReference>
<evidence type="ECO:0000256" key="1">
    <source>
        <dbReference type="SAM" id="MobiDB-lite"/>
    </source>
</evidence>